<evidence type="ECO:0000256" key="1">
    <source>
        <dbReference type="SAM" id="MobiDB-lite"/>
    </source>
</evidence>
<evidence type="ECO:0008006" key="4">
    <source>
        <dbReference type="Google" id="ProtNLM"/>
    </source>
</evidence>
<organism evidence="2 3">
    <name type="scientific">Bacteroides fragilis str. 3988T(B)14</name>
    <dbReference type="NCBI Taxonomy" id="1339315"/>
    <lineage>
        <taxon>Bacteria</taxon>
        <taxon>Pseudomonadati</taxon>
        <taxon>Bacteroidota</taxon>
        <taxon>Bacteroidia</taxon>
        <taxon>Bacteroidales</taxon>
        <taxon>Bacteroidaceae</taxon>
        <taxon>Bacteroides</taxon>
    </lineage>
</organism>
<proteinExistence type="predicted"/>
<dbReference type="PATRIC" id="fig|1339315.3.peg.298"/>
<gene>
    <name evidence="2" type="ORF">M124_4342</name>
</gene>
<protein>
    <recommendedName>
        <fullName evidence="4">DUF3408 domain-containing protein</fullName>
    </recommendedName>
</protein>
<accession>A0A015USG7</accession>
<evidence type="ECO:0000313" key="3">
    <source>
        <dbReference type="Proteomes" id="UP000020529"/>
    </source>
</evidence>
<dbReference type="Proteomes" id="UP000020529">
    <property type="component" value="Unassembled WGS sequence"/>
</dbReference>
<dbReference type="RefSeq" id="WP_004294825.1">
    <property type="nucleotide sequence ID" value="NZ_JGCY01000101.1"/>
</dbReference>
<dbReference type="Pfam" id="PF11888">
    <property type="entry name" value="DUF3408"/>
    <property type="match status" value="1"/>
</dbReference>
<comment type="caution">
    <text evidence="2">The sequence shown here is derived from an EMBL/GenBank/DDBJ whole genome shotgun (WGS) entry which is preliminary data.</text>
</comment>
<sequence length="142" mass="16382">MAKQSGGMPKIDEDFMKELISQGVPAKRENQPDDAPQPGGETETAHEGRQTETVRVEKPTNRKRKGGTDDYRETYFQKVELADRQPLYVSRTTHEKLMRIVTVIGGRKVTVSSYVENILLRHFEQYQDEINTLYESHFQKPV</sequence>
<evidence type="ECO:0000313" key="2">
    <source>
        <dbReference type="EMBL" id="EXY76753.1"/>
    </source>
</evidence>
<feature type="region of interest" description="Disordered" evidence="1">
    <location>
        <begin position="1"/>
        <end position="71"/>
    </location>
</feature>
<dbReference type="InterPro" id="IPR021823">
    <property type="entry name" value="DUF3408"/>
</dbReference>
<name>A0A015USG7_BACFG</name>
<dbReference type="EMBL" id="JGCY01000101">
    <property type="protein sequence ID" value="EXY76753.1"/>
    <property type="molecule type" value="Genomic_DNA"/>
</dbReference>
<feature type="compositionally biased region" description="Basic and acidic residues" evidence="1">
    <location>
        <begin position="43"/>
        <end position="71"/>
    </location>
</feature>
<dbReference type="AlphaFoldDB" id="A0A015USG7"/>
<reference evidence="2 3" key="1">
    <citation type="submission" date="2014-02" db="EMBL/GenBank/DDBJ databases">
        <authorList>
            <person name="Sears C."/>
            <person name="Carroll K."/>
            <person name="Sack B.R."/>
            <person name="Qadri F."/>
            <person name="Myers L.L."/>
            <person name="Chung G.-T."/>
            <person name="Escheverria P."/>
            <person name="Fraser C.M."/>
            <person name="Sadzewicz L."/>
            <person name="Shefchek K.A."/>
            <person name="Tallon L."/>
            <person name="Das S.P."/>
            <person name="Daugherty S."/>
            <person name="Mongodin E.F."/>
        </authorList>
    </citation>
    <scope>NUCLEOTIDE SEQUENCE [LARGE SCALE GENOMIC DNA]</scope>
    <source>
        <strain evidence="3">3988T(B)14</strain>
    </source>
</reference>